<dbReference type="SUPFAM" id="SSF53756">
    <property type="entry name" value="UDP-Glycosyltransferase/glycogen phosphorylase"/>
    <property type="match status" value="1"/>
</dbReference>
<reference evidence="4" key="1">
    <citation type="journal article" date="2019" name="Int. J. Syst. Evol. Microbiol.">
        <title>The Global Catalogue of Microorganisms (GCM) 10K type strain sequencing project: providing services to taxonomists for standard genome sequencing and annotation.</title>
        <authorList>
            <consortium name="The Broad Institute Genomics Platform"/>
            <consortium name="The Broad Institute Genome Sequencing Center for Infectious Disease"/>
            <person name="Wu L."/>
            <person name="Ma J."/>
        </authorList>
    </citation>
    <scope>NUCLEOTIDE SEQUENCE [LARGE SCALE GENOMIC DNA]</scope>
    <source>
        <strain evidence="4">KCTC 23299</strain>
    </source>
</reference>
<dbReference type="InterPro" id="IPR001296">
    <property type="entry name" value="Glyco_trans_1"/>
</dbReference>
<gene>
    <name evidence="3" type="ORF">ACFS6H_17555</name>
</gene>
<keyword evidence="3" id="KW-0328">Glycosyltransferase</keyword>
<dbReference type="PANTHER" id="PTHR45947">
    <property type="entry name" value="SULFOQUINOVOSYL TRANSFERASE SQD2"/>
    <property type="match status" value="1"/>
</dbReference>
<dbReference type="InterPro" id="IPR050194">
    <property type="entry name" value="Glycosyltransferase_grp1"/>
</dbReference>
<protein>
    <submittedName>
        <fullName evidence="3">Glycosyltransferase</fullName>
        <ecNumber evidence="3">2.4.-.-</ecNumber>
    </submittedName>
</protein>
<dbReference type="RefSeq" id="WP_386102022.1">
    <property type="nucleotide sequence ID" value="NZ_JBHUOZ010000003.1"/>
</dbReference>
<dbReference type="PANTHER" id="PTHR45947:SF3">
    <property type="entry name" value="SULFOQUINOVOSYL TRANSFERASE SQD2"/>
    <property type="match status" value="1"/>
</dbReference>
<keyword evidence="3" id="KW-0808">Transferase</keyword>
<proteinExistence type="predicted"/>
<dbReference type="EMBL" id="JBHUOZ010000003">
    <property type="protein sequence ID" value="MFD2921532.1"/>
    <property type="molecule type" value="Genomic_DNA"/>
</dbReference>
<dbReference type="Pfam" id="PF13439">
    <property type="entry name" value="Glyco_transf_4"/>
    <property type="match status" value="1"/>
</dbReference>
<dbReference type="Pfam" id="PF00534">
    <property type="entry name" value="Glycos_transf_1"/>
    <property type="match status" value="1"/>
</dbReference>
<feature type="domain" description="Glycosyltransferase subfamily 4-like N-terminal" evidence="2">
    <location>
        <begin position="20"/>
        <end position="170"/>
    </location>
</feature>
<evidence type="ECO:0000313" key="3">
    <source>
        <dbReference type="EMBL" id="MFD2921532.1"/>
    </source>
</evidence>
<name>A0ABW6A8C7_9BACT</name>
<comment type="caution">
    <text evidence="3">The sequence shown here is derived from an EMBL/GenBank/DDBJ whole genome shotgun (WGS) entry which is preliminary data.</text>
</comment>
<sequence>MPKKLFFTVTNDLTYDQRMQRICSCLAANGYEVTLVGRKLKRSKPLQQQLFQQKRIRCWFNSGKLFYAEYNTRLFFYLLFKRMDLICAIDLDTILPCLYISKLKRISRVYDAHELFSEMKEIVTRPAIKRIWDRVERKAVPQFRHGYTVCESIAEEFTRRYGVQYHVVRNVPVTKILSTSEKQVNNQPRILLYTGAVNEARGFEYLIPALRHIDARLVICGDGNFMSQLKQLITGYQVEDKVTLTGMLLPNELWQYTLSADIGIALCENEGLNQYYSLPNKFFDYIQAGLPQVAMAFPEYERVNKQYRVAVLVDDMTPERLAAQINNLLQDVVLYETLRQNCLEAKHFLNWEVEQKKLISFYKSILQD</sequence>
<evidence type="ECO:0000259" key="1">
    <source>
        <dbReference type="Pfam" id="PF00534"/>
    </source>
</evidence>
<dbReference type="EC" id="2.4.-.-" evidence="3"/>
<organism evidence="3 4">
    <name type="scientific">Terrimonas rubra</name>
    <dbReference type="NCBI Taxonomy" id="1035890"/>
    <lineage>
        <taxon>Bacteria</taxon>
        <taxon>Pseudomonadati</taxon>
        <taxon>Bacteroidota</taxon>
        <taxon>Chitinophagia</taxon>
        <taxon>Chitinophagales</taxon>
        <taxon>Chitinophagaceae</taxon>
        <taxon>Terrimonas</taxon>
    </lineage>
</organism>
<feature type="domain" description="Glycosyl transferase family 1" evidence="1">
    <location>
        <begin position="182"/>
        <end position="341"/>
    </location>
</feature>
<keyword evidence="4" id="KW-1185">Reference proteome</keyword>
<evidence type="ECO:0000313" key="4">
    <source>
        <dbReference type="Proteomes" id="UP001597511"/>
    </source>
</evidence>
<dbReference type="GO" id="GO:0016757">
    <property type="term" value="F:glycosyltransferase activity"/>
    <property type="evidence" value="ECO:0007669"/>
    <property type="project" value="UniProtKB-KW"/>
</dbReference>
<dbReference type="InterPro" id="IPR028098">
    <property type="entry name" value="Glyco_trans_4-like_N"/>
</dbReference>
<dbReference type="Proteomes" id="UP001597511">
    <property type="component" value="Unassembled WGS sequence"/>
</dbReference>
<dbReference type="Gene3D" id="3.40.50.2000">
    <property type="entry name" value="Glycogen Phosphorylase B"/>
    <property type="match status" value="2"/>
</dbReference>
<evidence type="ECO:0000259" key="2">
    <source>
        <dbReference type="Pfam" id="PF13439"/>
    </source>
</evidence>
<accession>A0ABW6A8C7</accession>